<organism evidence="2 3">
    <name type="scientific">Enhygromyxa salina</name>
    <dbReference type="NCBI Taxonomy" id="215803"/>
    <lineage>
        <taxon>Bacteria</taxon>
        <taxon>Pseudomonadati</taxon>
        <taxon>Myxococcota</taxon>
        <taxon>Polyangia</taxon>
        <taxon>Nannocystales</taxon>
        <taxon>Nannocystaceae</taxon>
        <taxon>Enhygromyxa</taxon>
    </lineage>
</organism>
<keyword evidence="1" id="KW-0472">Membrane</keyword>
<protein>
    <submittedName>
        <fullName evidence="2">Uncharacterized protein</fullName>
    </submittedName>
</protein>
<keyword evidence="1" id="KW-0812">Transmembrane</keyword>
<comment type="caution">
    <text evidence="2">The sequence shown here is derived from an EMBL/GenBank/DDBJ whole genome shotgun (WGS) entry which is preliminary data.</text>
</comment>
<feature type="transmembrane region" description="Helical" evidence="1">
    <location>
        <begin position="39"/>
        <end position="60"/>
    </location>
</feature>
<reference evidence="2 3" key="1">
    <citation type="submission" date="2018-03" db="EMBL/GenBank/DDBJ databases">
        <title>Draft Genome Sequences of the Obligatory Marine Myxobacteria Enhygromyxa salina SWB007.</title>
        <authorList>
            <person name="Poehlein A."/>
            <person name="Moghaddam J.A."/>
            <person name="Harms H."/>
            <person name="Alanjari M."/>
            <person name="Koenig G.M."/>
            <person name="Daniel R."/>
            <person name="Schaeberle T.F."/>
        </authorList>
    </citation>
    <scope>NUCLEOTIDE SEQUENCE [LARGE SCALE GENOMIC DNA]</scope>
    <source>
        <strain evidence="2 3">SWB007</strain>
    </source>
</reference>
<sequence length="184" mass="18926">MVSGAYALPLAALGGGYYIWKLRNDTPPGVDIKSEVTSIAIAGAGVAVYGIIALSVGGYRNFQLQRWARRHRVVALPQGDGLLMGGSLALFSAVPLIPLGLSLLNSSNALGVTMLATTIAASAIGGPIMLGIGGRRLRHYHDGGGWRRRAPSFVGRGTGLSIPAIQPSILPAARGVTVGVAGQF</sequence>
<name>A0A2S9XNJ8_9BACT</name>
<proteinExistence type="predicted"/>
<feature type="transmembrane region" description="Helical" evidence="1">
    <location>
        <begin position="81"/>
        <end position="104"/>
    </location>
</feature>
<gene>
    <name evidence="2" type="ORF">ENSA7_77880</name>
</gene>
<accession>A0A2S9XNJ8</accession>
<evidence type="ECO:0000256" key="1">
    <source>
        <dbReference type="SAM" id="Phobius"/>
    </source>
</evidence>
<evidence type="ECO:0000313" key="3">
    <source>
        <dbReference type="Proteomes" id="UP000238823"/>
    </source>
</evidence>
<dbReference type="Proteomes" id="UP000238823">
    <property type="component" value="Unassembled WGS sequence"/>
</dbReference>
<evidence type="ECO:0000313" key="2">
    <source>
        <dbReference type="EMBL" id="PRP94454.1"/>
    </source>
</evidence>
<feature type="transmembrane region" description="Helical" evidence="1">
    <location>
        <begin position="110"/>
        <end position="132"/>
    </location>
</feature>
<dbReference type="AlphaFoldDB" id="A0A2S9XNJ8"/>
<dbReference type="EMBL" id="PVNL01000141">
    <property type="protein sequence ID" value="PRP94454.1"/>
    <property type="molecule type" value="Genomic_DNA"/>
</dbReference>
<keyword evidence="1" id="KW-1133">Transmembrane helix</keyword>